<evidence type="ECO:0000256" key="1">
    <source>
        <dbReference type="SAM" id="MobiDB-lite"/>
    </source>
</evidence>
<feature type="domain" description="Heterokaryon incompatibility" evidence="2">
    <location>
        <begin position="89"/>
        <end position="176"/>
    </location>
</feature>
<dbReference type="RefSeq" id="XP_062732707.1">
    <property type="nucleotide sequence ID" value="XM_062872698.1"/>
</dbReference>
<name>A0ABR0FJ46_9PEZI</name>
<dbReference type="Proteomes" id="UP001322138">
    <property type="component" value="Unassembled WGS sequence"/>
</dbReference>
<organism evidence="3 4">
    <name type="scientific">Podospora bellae-mahoneyi</name>
    <dbReference type="NCBI Taxonomy" id="2093777"/>
    <lineage>
        <taxon>Eukaryota</taxon>
        <taxon>Fungi</taxon>
        <taxon>Dikarya</taxon>
        <taxon>Ascomycota</taxon>
        <taxon>Pezizomycotina</taxon>
        <taxon>Sordariomycetes</taxon>
        <taxon>Sordariomycetidae</taxon>
        <taxon>Sordariales</taxon>
        <taxon>Podosporaceae</taxon>
        <taxon>Podospora</taxon>
    </lineage>
</organism>
<feature type="region of interest" description="Disordered" evidence="1">
    <location>
        <begin position="183"/>
        <end position="225"/>
    </location>
</feature>
<evidence type="ECO:0000313" key="4">
    <source>
        <dbReference type="Proteomes" id="UP001322138"/>
    </source>
</evidence>
<gene>
    <name evidence="3" type="ORF">QC761_0070930</name>
</gene>
<keyword evidence="4" id="KW-1185">Reference proteome</keyword>
<dbReference type="EMBL" id="JAFFGZ010000006">
    <property type="protein sequence ID" value="KAK4643731.1"/>
    <property type="molecule type" value="Genomic_DNA"/>
</dbReference>
<proteinExistence type="predicted"/>
<comment type="caution">
    <text evidence="3">The sequence shown here is derived from an EMBL/GenBank/DDBJ whole genome shotgun (WGS) entry which is preliminary data.</text>
</comment>
<dbReference type="PANTHER" id="PTHR10622">
    <property type="entry name" value="HET DOMAIN-CONTAINING PROTEIN"/>
    <property type="match status" value="1"/>
</dbReference>
<accession>A0ABR0FJ46</accession>
<dbReference type="GeneID" id="87891959"/>
<sequence>MAPKSVYVKENGKRIWTTILECILQDSRCLTPYVSFKGKKVQKAVVNSSRPKLVKTNFLTDLEYYDDPEDILSAQAEFEEFIGSDIPPYAILSHTWEDGEVSLADMRSGRYQMFRSKKGYKKIEMTCLLAKKDGYQYAWVDICCIDKSSSAELTEAINSMYQWYLKSAVCYVFLSDLPPSRVSPWRPPSPDADGSRVDGPYKSLSPLRTPYSSMGNGKTEGTKKH</sequence>
<protein>
    <recommendedName>
        <fullName evidence="2">Heterokaryon incompatibility domain-containing protein</fullName>
    </recommendedName>
</protein>
<dbReference type="InterPro" id="IPR010730">
    <property type="entry name" value="HET"/>
</dbReference>
<evidence type="ECO:0000313" key="3">
    <source>
        <dbReference type="EMBL" id="KAK4643731.1"/>
    </source>
</evidence>
<dbReference type="Pfam" id="PF06985">
    <property type="entry name" value="HET"/>
    <property type="match status" value="1"/>
</dbReference>
<evidence type="ECO:0000259" key="2">
    <source>
        <dbReference type="Pfam" id="PF06985"/>
    </source>
</evidence>
<reference evidence="3 4" key="1">
    <citation type="journal article" date="2023" name="bioRxiv">
        <title>High-quality genome assemblies of four members of thePodospora anserinaspecies complex.</title>
        <authorList>
            <person name="Ament-Velasquez S.L."/>
            <person name="Vogan A.A."/>
            <person name="Wallerman O."/>
            <person name="Hartmann F."/>
            <person name="Gautier V."/>
            <person name="Silar P."/>
            <person name="Giraud T."/>
            <person name="Johannesson H."/>
        </authorList>
    </citation>
    <scope>NUCLEOTIDE SEQUENCE [LARGE SCALE GENOMIC DNA]</scope>
    <source>
        <strain evidence="3 4">CBS 112042</strain>
    </source>
</reference>
<dbReference type="PANTHER" id="PTHR10622:SF12">
    <property type="entry name" value="HET DOMAIN-CONTAINING PROTEIN"/>
    <property type="match status" value="1"/>
</dbReference>